<comment type="caution">
    <text evidence="3">The sequence shown here is derived from an EMBL/GenBank/DDBJ whole genome shotgun (WGS) entry which is preliminary data.</text>
</comment>
<feature type="transmembrane region" description="Helical" evidence="2">
    <location>
        <begin position="154"/>
        <end position="172"/>
    </location>
</feature>
<evidence type="ECO:0000313" key="4">
    <source>
        <dbReference type="Proteomes" id="UP000034954"/>
    </source>
</evidence>
<keyword evidence="4" id="KW-1185">Reference proteome</keyword>
<feature type="transmembrane region" description="Helical" evidence="2">
    <location>
        <begin position="83"/>
        <end position="103"/>
    </location>
</feature>
<feature type="compositionally biased region" description="Polar residues" evidence="1">
    <location>
        <begin position="216"/>
        <end position="225"/>
    </location>
</feature>
<dbReference type="EMBL" id="LAQJ01000251">
    <property type="protein sequence ID" value="KKO18590.1"/>
    <property type="molecule type" value="Genomic_DNA"/>
</dbReference>
<keyword evidence="2" id="KW-0472">Membrane</keyword>
<feature type="transmembrane region" description="Helical" evidence="2">
    <location>
        <begin position="25"/>
        <end position="46"/>
    </location>
</feature>
<keyword evidence="2" id="KW-0812">Transmembrane</keyword>
<feature type="transmembrane region" description="Helical" evidence="2">
    <location>
        <begin position="115"/>
        <end position="142"/>
    </location>
</feature>
<gene>
    <name evidence="3" type="ORF">BROFUL_02707</name>
</gene>
<dbReference type="AlphaFoldDB" id="A0A0M2USI0"/>
<organism evidence="3 4">
    <name type="scientific">Candidatus Brocadia fulgida</name>
    <dbReference type="NCBI Taxonomy" id="380242"/>
    <lineage>
        <taxon>Bacteria</taxon>
        <taxon>Pseudomonadati</taxon>
        <taxon>Planctomycetota</taxon>
        <taxon>Candidatus Brocadiia</taxon>
        <taxon>Candidatus Brocadiales</taxon>
        <taxon>Candidatus Brocadiaceae</taxon>
        <taxon>Candidatus Brocadia</taxon>
    </lineage>
</organism>
<evidence type="ECO:0000256" key="2">
    <source>
        <dbReference type="SAM" id="Phobius"/>
    </source>
</evidence>
<evidence type="ECO:0000313" key="3">
    <source>
        <dbReference type="EMBL" id="KKO18590.1"/>
    </source>
</evidence>
<feature type="compositionally biased region" description="Basic and acidic residues" evidence="1">
    <location>
        <begin position="194"/>
        <end position="212"/>
    </location>
</feature>
<accession>A0A0M2USI0</accession>
<name>A0A0M2USI0_9BACT</name>
<proteinExistence type="predicted"/>
<keyword evidence="2" id="KW-1133">Transmembrane helix</keyword>
<dbReference type="Proteomes" id="UP000034954">
    <property type="component" value="Unassembled WGS sequence"/>
</dbReference>
<protein>
    <submittedName>
        <fullName evidence="3">Uncharacterized protein</fullName>
    </submittedName>
</protein>
<feature type="region of interest" description="Disordered" evidence="1">
    <location>
        <begin position="186"/>
        <end position="225"/>
    </location>
</feature>
<sequence>MSEILEIPDQAAQQKRPDERPVGKMIVVIFMAYLVCFSGFLLYGIIQFWPVSFALPVKDGAPPDQLVIFLFKKFPISDEKRTLLIVILSGALGSLVHALRSFYKYVGNKELVWSWLAMYIMLPFVGATLGLVLYLIILGGFFSSQSTMQQTNPFGFMAMAALAGLFSEQAILKLKTVAETLLTKPETMGNPLSVDKEGLESKEKQEDAEKKPPQQNPETTSGKPH</sequence>
<reference evidence="3 4" key="1">
    <citation type="journal article" date="2013" name="BMC Microbiol.">
        <title>Identification of the type II cytochrome c maturation pathway in anammox bacteria by comparative genomics.</title>
        <authorList>
            <person name="Ferousi C."/>
            <person name="Speth D.R."/>
            <person name="Reimann J."/>
            <person name="Op den Camp H.J."/>
            <person name="Allen J.W."/>
            <person name="Keltjens J.T."/>
            <person name="Jetten M.S."/>
        </authorList>
    </citation>
    <scope>NUCLEOTIDE SEQUENCE [LARGE SCALE GENOMIC DNA]</scope>
    <source>
        <strain evidence="3">RU1</strain>
    </source>
</reference>
<evidence type="ECO:0000256" key="1">
    <source>
        <dbReference type="SAM" id="MobiDB-lite"/>
    </source>
</evidence>